<dbReference type="AlphaFoldDB" id="A0AAU9JBE0"/>
<dbReference type="SUPFAM" id="SSF53474">
    <property type="entry name" value="alpha/beta-Hydrolases"/>
    <property type="match status" value="1"/>
</dbReference>
<proteinExistence type="predicted"/>
<feature type="chain" id="PRO_5043403852" evidence="1">
    <location>
        <begin position="18"/>
        <end position="333"/>
    </location>
</feature>
<dbReference type="EMBL" id="CAJZBQ010000032">
    <property type="protein sequence ID" value="CAG9322441.1"/>
    <property type="molecule type" value="Genomic_DNA"/>
</dbReference>
<keyword evidence="1" id="KW-0732">Signal</keyword>
<gene>
    <name evidence="2" type="ORF">BSTOLATCC_MIC31574</name>
</gene>
<dbReference type="InterPro" id="IPR029058">
    <property type="entry name" value="AB_hydrolase_fold"/>
</dbReference>
<dbReference type="Gene3D" id="3.40.50.1820">
    <property type="entry name" value="alpha/beta hydrolase"/>
    <property type="match status" value="1"/>
</dbReference>
<sequence>MKALFLLILSEFITIFARKFSISGFDSGAWAAVQLQLAYSKDIIGVGIIGGGIYGCSIGSSSKVHECSQKPWITIPSTYYSLTKSYQELGYIDNLKFAANHKIWLFSGQLDIDVYHKAMENLLTYYEYFVDPKNIKSVFYVHAGHGIPVIDTEIPCAYSGFPYIISCGMDSAGQILRHIYGHLKPKLPMNFKNLYKFDQTLFFNQEGKDISSLAEIGYIYITDYCMNNECKIHVMLHGCNQNYEATNGDSLLKTGYLEWAEGNNIVVIFPQVSQSKNNLNACWDWWGYTGANYLAKDGIQMKVIYDMVQKLPKVSSSSIQLIAIFQIFLIFLL</sequence>
<evidence type="ECO:0000313" key="3">
    <source>
        <dbReference type="Proteomes" id="UP001162131"/>
    </source>
</evidence>
<protein>
    <submittedName>
        <fullName evidence="2">Uncharacterized protein</fullName>
    </submittedName>
</protein>
<evidence type="ECO:0000256" key="1">
    <source>
        <dbReference type="SAM" id="SignalP"/>
    </source>
</evidence>
<keyword evidence="3" id="KW-1185">Reference proteome</keyword>
<name>A0AAU9JBE0_9CILI</name>
<comment type="caution">
    <text evidence="2">The sequence shown here is derived from an EMBL/GenBank/DDBJ whole genome shotgun (WGS) entry which is preliminary data.</text>
</comment>
<feature type="signal peptide" evidence="1">
    <location>
        <begin position="1"/>
        <end position="17"/>
    </location>
</feature>
<accession>A0AAU9JBE0</accession>
<organism evidence="2 3">
    <name type="scientific">Blepharisma stoltei</name>
    <dbReference type="NCBI Taxonomy" id="1481888"/>
    <lineage>
        <taxon>Eukaryota</taxon>
        <taxon>Sar</taxon>
        <taxon>Alveolata</taxon>
        <taxon>Ciliophora</taxon>
        <taxon>Postciliodesmatophora</taxon>
        <taxon>Heterotrichea</taxon>
        <taxon>Heterotrichida</taxon>
        <taxon>Blepharismidae</taxon>
        <taxon>Blepharisma</taxon>
    </lineage>
</organism>
<evidence type="ECO:0000313" key="2">
    <source>
        <dbReference type="EMBL" id="CAG9322441.1"/>
    </source>
</evidence>
<reference evidence="2" key="1">
    <citation type="submission" date="2021-09" db="EMBL/GenBank/DDBJ databases">
        <authorList>
            <consortium name="AG Swart"/>
            <person name="Singh M."/>
            <person name="Singh A."/>
            <person name="Seah K."/>
            <person name="Emmerich C."/>
        </authorList>
    </citation>
    <scope>NUCLEOTIDE SEQUENCE</scope>
    <source>
        <strain evidence="2">ATCC30299</strain>
    </source>
</reference>
<dbReference type="Proteomes" id="UP001162131">
    <property type="component" value="Unassembled WGS sequence"/>
</dbReference>